<dbReference type="SUPFAM" id="SSF52266">
    <property type="entry name" value="SGNH hydrolase"/>
    <property type="match status" value="1"/>
</dbReference>
<sequence length="375" mass="41759">MQSENISDNGIVDLGNLYRIGRTIRKAMAGDGITVGMIGGSITQGSRSSSPKTCYAYLVYMWWVNRFPNCKIQYINAGIGGTTSQFGTARAEEDLLAFQPDFIITEFSVNDQNTPFFRETYEGLIRQCLTCTSEPGILILNNVCYNDGTNTQEMHNEVGAYYKLPMVSIKDSIYQLVKSGAVDKAAITPDDLHPNDAGHKLVAEKVTNLLDIIYEKVEKEEIEKEYIFPEKTLTDNRFEDSLRLNNNNIKPSAKGFQADKTPKAGITDIFRDGFFARKVGDTISFEVEAGNIAVQYKKTIQRKAPVAAAVIDGDSENPVILDANFEEDWGDCLYLQNLLVGGSKGRHRIDITITEADEESNLDFYLVSMIISDRG</sequence>
<dbReference type="InterPro" id="IPR013830">
    <property type="entry name" value="SGNH_hydro"/>
</dbReference>
<dbReference type="EMBL" id="AP023368">
    <property type="protein sequence ID" value="BCK01372.1"/>
    <property type="molecule type" value="Genomic_DNA"/>
</dbReference>
<dbReference type="Gene3D" id="3.40.50.1110">
    <property type="entry name" value="SGNH hydrolase"/>
    <property type="match status" value="1"/>
</dbReference>
<dbReference type="RefSeq" id="WP_185256945.1">
    <property type="nucleotide sequence ID" value="NZ_AP023368.1"/>
</dbReference>
<organism evidence="2 3">
    <name type="scientific">Anaerocolumna chitinilytica</name>
    <dbReference type="NCBI Taxonomy" id="1727145"/>
    <lineage>
        <taxon>Bacteria</taxon>
        <taxon>Bacillati</taxon>
        <taxon>Bacillota</taxon>
        <taxon>Clostridia</taxon>
        <taxon>Lachnospirales</taxon>
        <taxon>Lachnospiraceae</taxon>
        <taxon>Anaerocolumna</taxon>
    </lineage>
</organism>
<keyword evidence="3" id="KW-1185">Reference proteome</keyword>
<protein>
    <recommendedName>
        <fullName evidence="1">SGNH hydrolase-type esterase domain-containing protein</fullName>
    </recommendedName>
</protein>
<dbReference type="Proteomes" id="UP000515703">
    <property type="component" value="Chromosome"/>
</dbReference>
<dbReference type="AlphaFoldDB" id="A0A7M3S9V4"/>
<proteinExistence type="predicted"/>
<dbReference type="Pfam" id="PF13472">
    <property type="entry name" value="Lipase_GDSL_2"/>
    <property type="match status" value="1"/>
</dbReference>
<dbReference type="InterPro" id="IPR036514">
    <property type="entry name" value="SGNH_hydro_sf"/>
</dbReference>
<reference evidence="2 3" key="1">
    <citation type="submission" date="2020-08" db="EMBL/GenBank/DDBJ databases">
        <title>Draft genome sequencing of an Anaerocolumna strain isolated from anoxic soil subjected to BSD treatment.</title>
        <authorList>
            <person name="Uek A."/>
            <person name="Tonouchi A."/>
        </authorList>
    </citation>
    <scope>NUCLEOTIDE SEQUENCE [LARGE SCALE GENOMIC DNA]</scope>
    <source>
        <strain evidence="2 3">CTTW</strain>
    </source>
</reference>
<evidence type="ECO:0000259" key="1">
    <source>
        <dbReference type="Pfam" id="PF13472"/>
    </source>
</evidence>
<feature type="domain" description="SGNH hydrolase-type esterase" evidence="1">
    <location>
        <begin position="38"/>
        <end position="201"/>
    </location>
</feature>
<evidence type="ECO:0000313" key="3">
    <source>
        <dbReference type="Proteomes" id="UP000515703"/>
    </source>
</evidence>
<dbReference type="KEGG" id="acht:bsdcttw_44120"/>
<reference evidence="2 3" key="2">
    <citation type="submission" date="2020-08" db="EMBL/GenBank/DDBJ databases">
        <authorList>
            <person name="Ueki A."/>
            <person name="Tonouchi A."/>
        </authorList>
    </citation>
    <scope>NUCLEOTIDE SEQUENCE [LARGE SCALE GENOMIC DNA]</scope>
    <source>
        <strain evidence="2 3">CTTW</strain>
    </source>
</reference>
<name>A0A7M3S9V4_9FIRM</name>
<accession>A0A7M3S9V4</accession>
<dbReference type="PANTHER" id="PTHR34407">
    <property type="entry name" value="EXPRESSED PROTEIN"/>
    <property type="match status" value="1"/>
</dbReference>
<dbReference type="CDD" id="cd00229">
    <property type="entry name" value="SGNH_hydrolase"/>
    <property type="match status" value="1"/>
</dbReference>
<evidence type="ECO:0000313" key="2">
    <source>
        <dbReference type="EMBL" id="BCK01372.1"/>
    </source>
</evidence>
<gene>
    <name evidence="2" type="ORF">bsdcttw_44120</name>
</gene>
<dbReference type="PANTHER" id="PTHR34407:SF1">
    <property type="entry name" value="SGNH HYDROLASE-TYPE ESTERASE DOMAIN-CONTAINING PROTEIN"/>
    <property type="match status" value="1"/>
</dbReference>